<dbReference type="PANTHER" id="PTHR44688:SF16">
    <property type="entry name" value="DNA-BINDING TRANSCRIPTIONAL ACTIVATOR DEVR_DOSR"/>
    <property type="match status" value="1"/>
</dbReference>
<dbReference type="GO" id="GO:0006355">
    <property type="term" value="P:regulation of DNA-templated transcription"/>
    <property type="evidence" value="ECO:0007669"/>
    <property type="project" value="InterPro"/>
</dbReference>
<evidence type="ECO:0000313" key="6">
    <source>
        <dbReference type="Proteomes" id="UP000050417"/>
    </source>
</evidence>
<keyword evidence="6" id="KW-1185">Reference proteome</keyword>
<dbReference type="PATRIC" id="fig|1134406.4.peg.4048"/>
<dbReference type="EMBL" id="LGCL01000023">
    <property type="protein sequence ID" value="KPL77277.1"/>
    <property type="molecule type" value="Genomic_DNA"/>
</dbReference>
<dbReference type="CDD" id="cd06170">
    <property type="entry name" value="LuxR_C_like"/>
    <property type="match status" value="1"/>
</dbReference>
<dbReference type="OrthoDB" id="1137593at2"/>
<dbReference type="PROSITE" id="PS00622">
    <property type="entry name" value="HTH_LUXR_1"/>
    <property type="match status" value="1"/>
</dbReference>
<protein>
    <recommendedName>
        <fullName evidence="4">HTH luxR-type domain-containing protein</fullName>
    </recommendedName>
</protein>
<keyword evidence="2" id="KW-0238">DNA-binding</keyword>
<dbReference type="Gene3D" id="1.25.40.10">
    <property type="entry name" value="Tetratricopeptide repeat domain"/>
    <property type="match status" value="1"/>
</dbReference>
<feature type="domain" description="HTH luxR-type" evidence="4">
    <location>
        <begin position="850"/>
        <end position="915"/>
    </location>
</feature>
<reference evidence="5 6" key="1">
    <citation type="submission" date="2015-07" db="EMBL/GenBank/DDBJ databases">
        <title>Genome sequence of Ornatilinea apprima DSM 23815.</title>
        <authorList>
            <person name="Hemp J."/>
            <person name="Ward L.M."/>
            <person name="Pace L.A."/>
            <person name="Fischer W.W."/>
        </authorList>
    </citation>
    <scope>NUCLEOTIDE SEQUENCE [LARGE SCALE GENOMIC DNA]</scope>
    <source>
        <strain evidence="5 6">P3M-1</strain>
    </source>
</reference>
<dbReference type="InterPro" id="IPR016032">
    <property type="entry name" value="Sig_transdc_resp-reg_C-effctor"/>
</dbReference>
<dbReference type="InterPro" id="IPR000792">
    <property type="entry name" value="Tscrpt_reg_LuxR_C"/>
</dbReference>
<comment type="caution">
    <text evidence="5">The sequence shown here is derived from an EMBL/GenBank/DDBJ whole genome shotgun (WGS) entry which is preliminary data.</text>
</comment>
<dbReference type="Pfam" id="PF25873">
    <property type="entry name" value="WHD_MalT"/>
    <property type="match status" value="1"/>
</dbReference>
<keyword evidence="1" id="KW-0805">Transcription regulation</keyword>
<evidence type="ECO:0000256" key="2">
    <source>
        <dbReference type="ARBA" id="ARBA00023125"/>
    </source>
</evidence>
<dbReference type="SMART" id="SM00421">
    <property type="entry name" value="HTH_LUXR"/>
    <property type="match status" value="1"/>
</dbReference>
<dbReference type="SMART" id="SM00028">
    <property type="entry name" value="TPR"/>
    <property type="match status" value="3"/>
</dbReference>
<gene>
    <name evidence="5" type="ORF">ADN00_09070</name>
</gene>
<dbReference type="Gene3D" id="3.40.50.300">
    <property type="entry name" value="P-loop containing nucleotide triphosphate hydrolases"/>
    <property type="match status" value="1"/>
</dbReference>
<dbReference type="InterPro" id="IPR036388">
    <property type="entry name" value="WH-like_DNA-bd_sf"/>
</dbReference>
<dbReference type="SUPFAM" id="SSF46894">
    <property type="entry name" value="C-terminal effector domain of the bipartite response regulators"/>
    <property type="match status" value="1"/>
</dbReference>
<organism evidence="5 6">
    <name type="scientific">Ornatilinea apprima</name>
    <dbReference type="NCBI Taxonomy" id="1134406"/>
    <lineage>
        <taxon>Bacteria</taxon>
        <taxon>Bacillati</taxon>
        <taxon>Chloroflexota</taxon>
        <taxon>Anaerolineae</taxon>
        <taxon>Anaerolineales</taxon>
        <taxon>Anaerolineaceae</taxon>
        <taxon>Ornatilinea</taxon>
    </lineage>
</organism>
<evidence type="ECO:0000256" key="3">
    <source>
        <dbReference type="ARBA" id="ARBA00023163"/>
    </source>
</evidence>
<dbReference type="InterPro" id="IPR041617">
    <property type="entry name" value="TPR_MalT"/>
</dbReference>
<dbReference type="SUPFAM" id="SSF48452">
    <property type="entry name" value="TPR-like"/>
    <property type="match status" value="1"/>
</dbReference>
<dbReference type="SUPFAM" id="SSF52540">
    <property type="entry name" value="P-loop containing nucleoside triphosphate hydrolases"/>
    <property type="match status" value="1"/>
</dbReference>
<dbReference type="RefSeq" id="WP_075062678.1">
    <property type="nucleotide sequence ID" value="NZ_LGCL01000023.1"/>
</dbReference>
<proteinExistence type="predicted"/>
<evidence type="ECO:0000259" key="4">
    <source>
        <dbReference type="PROSITE" id="PS50043"/>
    </source>
</evidence>
<evidence type="ECO:0000313" key="5">
    <source>
        <dbReference type="EMBL" id="KPL77277.1"/>
    </source>
</evidence>
<accession>A0A0P6XUZ6</accession>
<dbReference type="InterPro" id="IPR011990">
    <property type="entry name" value="TPR-like_helical_dom_sf"/>
</dbReference>
<dbReference type="PRINTS" id="PR00038">
    <property type="entry name" value="HTHLUXR"/>
</dbReference>
<dbReference type="GO" id="GO:0003677">
    <property type="term" value="F:DNA binding"/>
    <property type="evidence" value="ECO:0007669"/>
    <property type="project" value="UniProtKB-KW"/>
</dbReference>
<dbReference type="Gene3D" id="1.10.10.10">
    <property type="entry name" value="Winged helix-like DNA-binding domain superfamily/Winged helix DNA-binding domain"/>
    <property type="match status" value="1"/>
</dbReference>
<dbReference type="InterPro" id="IPR059106">
    <property type="entry name" value="WHD_MalT"/>
</dbReference>
<name>A0A0P6XUZ6_9CHLR</name>
<dbReference type="InterPro" id="IPR019734">
    <property type="entry name" value="TPR_rpt"/>
</dbReference>
<dbReference type="Pfam" id="PF00196">
    <property type="entry name" value="GerE"/>
    <property type="match status" value="1"/>
</dbReference>
<evidence type="ECO:0000256" key="1">
    <source>
        <dbReference type="ARBA" id="ARBA00023015"/>
    </source>
</evidence>
<sequence>MERFVNALIKTKLFIPRPRHKTLARPALINQLNAGLNSSLILLSAQAGSGKTTLLVEWLGQVKLPAVWLSLDENDNEINRFLAYLVTTIQIAWPDFGETIIAAIRLAQPPPTESILAWLVNELVERREELIIVLDDYHVIKLETIHTAINFLIEHLPSQIHLVIATRSDPPLGLPRLRSRLWLTEVRSAQLRFSRSEAEEFLSEVMGLNLSSDMLALLEKRTEGWIVGLQLAGLSLRGASDPDGFVQAFSGSHLYILDYLIDEVLQRQPPEIQAFLLQTSILNRMSASLCDAVWKPQETPSQGIRSSEDCLAYINRNNLFLISLDDERRWFRYHHLFADLLRHQLARSMGNQVDDLHQRASCWFEQQGLISEALWHAIRANDYNRAADLIETRAHDLILQGYIVRIGEWLAAVPDDLVLARPLLSLYQAWYLVLTGEAQPVETYLSAVEHHLKGEPNNSQLLRETVAAIRAFMAGKTLDAPRAIEAAQNALAIISEENVFLRATAYYNLGVASLMVNDLPSACQALRESGRLGAMSHNLNVAVPSLTSLGVQEMALGRLHQAEKTFHEALQLAIDSDGHRLPLSMRPLAALSELHYEWNHLDLARQFAQEGCAQEGGWGNTAAATQAYQALCQVCLAQGDLSAAQTTCDKADEFVRFYHLPDWHDANAKRCRVRLWLHPGISNLAAALRWAEKEQEKININEPLPYLREVGNIAIARVWVAAGREKAALELLERLHTSTQDSGRVGAQIQIWVLQALARSGLGENQAALKILDQALALAEPEEYVRSIIDEGAGVAALLVEMVTRHQTAHLNYAIRLLSAMGYTVDPHTHTIQLSGVPAAGLTVAEAGSVGSLVEPLTEREMEVLVCLARGMTNSEIAGQLVVAVSTVKRHINHVFAKLGVTSRAKAIIEARKLGIL</sequence>
<dbReference type="PROSITE" id="PS50043">
    <property type="entry name" value="HTH_LUXR_2"/>
    <property type="match status" value="1"/>
</dbReference>
<dbReference type="Pfam" id="PF17874">
    <property type="entry name" value="TPR_MalT"/>
    <property type="match status" value="1"/>
</dbReference>
<dbReference type="PANTHER" id="PTHR44688">
    <property type="entry name" value="DNA-BINDING TRANSCRIPTIONAL ACTIVATOR DEVR_DOSR"/>
    <property type="match status" value="1"/>
</dbReference>
<dbReference type="InterPro" id="IPR027417">
    <property type="entry name" value="P-loop_NTPase"/>
</dbReference>
<dbReference type="AlphaFoldDB" id="A0A0P6XUZ6"/>
<dbReference type="Proteomes" id="UP000050417">
    <property type="component" value="Unassembled WGS sequence"/>
</dbReference>
<keyword evidence="3" id="KW-0804">Transcription</keyword>